<accession>A0A9W8GF33</accession>
<dbReference type="AlphaFoldDB" id="A0A9W8GF33"/>
<reference evidence="1" key="1">
    <citation type="submission" date="2022-07" db="EMBL/GenBank/DDBJ databases">
        <title>Phylogenomic reconstructions and comparative analyses of Kickxellomycotina fungi.</title>
        <authorList>
            <person name="Reynolds N.K."/>
            <person name="Stajich J.E."/>
            <person name="Barry K."/>
            <person name="Grigoriev I.V."/>
            <person name="Crous P."/>
            <person name="Smith M.E."/>
        </authorList>
    </citation>
    <scope>NUCLEOTIDE SEQUENCE</scope>
    <source>
        <strain evidence="1">CBS 109367</strain>
    </source>
</reference>
<keyword evidence="2" id="KW-1185">Reference proteome</keyword>
<name>A0A9W8GF33_9FUNG</name>
<dbReference type="Proteomes" id="UP001151516">
    <property type="component" value="Unassembled WGS sequence"/>
</dbReference>
<dbReference type="EMBL" id="JANBTX010000226">
    <property type="protein sequence ID" value="KAJ2684216.1"/>
    <property type="molecule type" value="Genomic_DNA"/>
</dbReference>
<organism evidence="1 2">
    <name type="scientific">Coemansia spiralis</name>
    <dbReference type="NCBI Taxonomy" id="417178"/>
    <lineage>
        <taxon>Eukaryota</taxon>
        <taxon>Fungi</taxon>
        <taxon>Fungi incertae sedis</taxon>
        <taxon>Zoopagomycota</taxon>
        <taxon>Kickxellomycotina</taxon>
        <taxon>Kickxellomycetes</taxon>
        <taxon>Kickxellales</taxon>
        <taxon>Kickxellaceae</taxon>
        <taxon>Coemansia</taxon>
    </lineage>
</organism>
<comment type="caution">
    <text evidence="1">The sequence shown here is derived from an EMBL/GenBank/DDBJ whole genome shotgun (WGS) entry which is preliminary data.</text>
</comment>
<evidence type="ECO:0000313" key="2">
    <source>
        <dbReference type="Proteomes" id="UP001151516"/>
    </source>
</evidence>
<evidence type="ECO:0000313" key="1">
    <source>
        <dbReference type="EMBL" id="KAJ2684216.1"/>
    </source>
</evidence>
<sequence>MARDVIKDCAFVSDETREYYCPPIALWIHYCNKYCKGNVEVTDSRLADYFRWLVDSGVAESMRQDNEHIQLVLFTELRGVWCYWDIQNKGITINKDPRKSHVFLTKWKSIIQRYPHERQPRHNQAIYSPASSL</sequence>
<protein>
    <submittedName>
        <fullName evidence="1">Uncharacterized protein</fullName>
    </submittedName>
</protein>
<proteinExistence type="predicted"/>
<dbReference type="OrthoDB" id="5527317at2759"/>
<gene>
    <name evidence="1" type="ORF">IWW39_005044</name>
</gene>